<proteinExistence type="predicted"/>
<sequence length="54" mass="5572">MIGLQHRHGAEPVGLAALANGGDALPRLPDAIVDLALQAVGQLLVKGHDLDQLL</sequence>
<dbReference type="EMBL" id="CABWLC010000012">
    <property type="protein sequence ID" value="VXA85160.1"/>
    <property type="molecule type" value="Genomic_DNA"/>
</dbReference>
<dbReference type="AlphaFoldDB" id="A0A653L135"/>
<organism evidence="1 2">
    <name type="scientific">Aeromonas veronii</name>
    <dbReference type="NCBI Taxonomy" id="654"/>
    <lineage>
        <taxon>Bacteria</taxon>
        <taxon>Pseudomonadati</taxon>
        <taxon>Pseudomonadota</taxon>
        <taxon>Gammaproteobacteria</taxon>
        <taxon>Aeromonadales</taxon>
        <taxon>Aeromonadaceae</taxon>
        <taxon>Aeromonas</taxon>
    </lineage>
</organism>
<name>A0A653L135_AERVE</name>
<accession>A0A653L135</accession>
<reference evidence="1 2" key="1">
    <citation type="submission" date="2019-10" db="EMBL/GenBank/DDBJ databases">
        <authorList>
            <person name="Karimi E."/>
        </authorList>
    </citation>
    <scope>NUCLEOTIDE SEQUENCE [LARGE SCALE GENOMIC DNA]</scope>
    <source>
        <strain evidence="1">Aeromonas sp. 8C</strain>
    </source>
</reference>
<protein>
    <submittedName>
        <fullName evidence="1">Uncharacterized protein</fullName>
    </submittedName>
</protein>
<dbReference type="Proteomes" id="UP000439123">
    <property type="component" value="Unassembled WGS sequence"/>
</dbReference>
<evidence type="ECO:0000313" key="2">
    <source>
        <dbReference type="Proteomes" id="UP000439123"/>
    </source>
</evidence>
<evidence type="ECO:0000313" key="1">
    <source>
        <dbReference type="EMBL" id="VXA85160.1"/>
    </source>
</evidence>
<gene>
    <name evidence="1" type="ORF">AERO8C_20310</name>
</gene>